<dbReference type="Proteomes" id="UP000035681">
    <property type="component" value="Unplaced"/>
</dbReference>
<evidence type="ECO:0000313" key="1">
    <source>
        <dbReference type="Proteomes" id="UP000035681"/>
    </source>
</evidence>
<sequence length="399" mass="47444">MLIEEVADSIEEIVRNHGMGISYFGDISITSLIKENNLLINYQTTEGSDMCDEFKKVMLEVVEDFYSIKNEINVIDIISKNNLVFLNDNIPLTINNYCLQSDSSCLPPFIDISEEFVRKIITVPKYKLLNCIMPKCMSTITTKVFSYLYDPKKYLSFEWNHEGISSSSHKNDYSSIDNFLQNTQISYDELKKWKMSVFVRDPLDRFISAFINKCYIEREYLSSSFIYPGNELCYGCKRNLTCFIFEQYKRAYLYGKKMIKFTSYEDQHTYPQNWFCNFGKLKNQYKIYKTYSNKEGIKNYKNNIFEILNKENIEYDKIKFIKSNILKTNNRKKRSLEYSVLMKYIYNGIINDIKNFHQLPTLLKKEILSSPLLYKTFISLYYQDYLQFSFHFPTPIFIK</sequence>
<dbReference type="GO" id="GO:1902884">
    <property type="term" value="P:positive regulation of response to oxidative stress"/>
    <property type="evidence" value="ECO:0007669"/>
    <property type="project" value="InterPro"/>
</dbReference>
<dbReference type="AlphaFoldDB" id="A0AAF5CWF4"/>
<dbReference type="InterPro" id="IPR005331">
    <property type="entry name" value="Sulfotransferase"/>
</dbReference>
<dbReference type="PANTHER" id="PTHR22900">
    <property type="entry name" value="PROTEIN CBG14245-RELATED"/>
    <property type="match status" value="1"/>
</dbReference>
<dbReference type="GO" id="GO:0047756">
    <property type="term" value="F:chondroitin 4-sulfotransferase activity"/>
    <property type="evidence" value="ECO:0007669"/>
    <property type="project" value="InterPro"/>
</dbReference>
<proteinExistence type="predicted"/>
<name>A0AAF5CWF4_STRER</name>
<evidence type="ECO:0000313" key="2">
    <source>
        <dbReference type="WBParaSite" id="TCONS_00002318.p1"/>
    </source>
</evidence>
<accession>A0AAF5CWF4</accession>
<dbReference type="WBParaSite" id="TCONS_00002318.p1">
    <property type="protein sequence ID" value="TCONS_00002318.p1"/>
    <property type="gene ID" value="XLOC_002179"/>
</dbReference>
<keyword evidence="1" id="KW-1185">Reference proteome</keyword>
<dbReference type="InterPro" id="IPR007669">
    <property type="entry name" value="Chst-1-like"/>
</dbReference>
<dbReference type="Pfam" id="PF03567">
    <property type="entry name" value="Sulfotransfer_2"/>
    <property type="match status" value="1"/>
</dbReference>
<dbReference type="GO" id="GO:0050650">
    <property type="term" value="P:chondroitin sulfate proteoglycan biosynthetic process"/>
    <property type="evidence" value="ECO:0007669"/>
    <property type="project" value="InterPro"/>
</dbReference>
<dbReference type="GO" id="GO:0016020">
    <property type="term" value="C:membrane"/>
    <property type="evidence" value="ECO:0007669"/>
    <property type="project" value="InterPro"/>
</dbReference>
<organism evidence="1 2">
    <name type="scientific">Strongyloides stercoralis</name>
    <name type="common">Threadworm</name>
    <dbReference type="NCBI Taxonomy" id="6248"/>
    <lineage>
        <taxon>Eukaryota</taxon>
        <taxon>Metazoa</taxon>
        <taxon>Ecdysozoa</taxon>
        <taxon>Nematoda</taxon>
        <taxon>Chromadorea</taxon>
        <taxon>Rhabditida</taxon>
        <taxon>Tylenchina</taxon>
        <taxon>Panagrolaimomorpha</taxon>
        <taxon>Strongyloidoidea</taxon>
        <taxon>Strongyloididae</taxon>
        <taxon>Strongyloides</taxon>
    </lineage>
</organism>
<reference evidence="2" key="1">
    <citation type="submission" date="2024-02" db="UniProtKB">
        <authorList>
            <consortium name="WormBaseParasite"/>
        </authorList>
    </citation>
    <scope>IDENTIFICATION</scope>
</reference>
<protein>
    <submittedName>
        <fullName evidence="2">Sulfotransferase family-containing protein</fullName>
    </submittedName>
</protein>